<reference evidence="7 8" key="1">
    <citation type="submission" date="2019-05" db="EMBL/GenBank/DDBJ databases">
        <authorList>
            <person name="Zhou X."/>
        </authorList>
    </citation>
    <scope>NUCLEOTIDE SEQUENCE [LARGE SCALE GENOMIC DNA]</scope>
    <source>
        <strain evidence="7 8">DSM 432</strain>
    </source>
</reference>
<gene>
    <name evidence="7" type="ORF">FBQ73_17395</name>
</gene>
<accession>A0A6C1KCH2</accession>
<feature type="compositionally biased region" description="Low complexity" evidence="5">
    <location>
        <begin position="23"/>
        <end position="32"/>
    </location>
</feature>
<dbReference type="NCBIfam" id="TIGR00180">
    <property type="entry name" value="parB_part"/>
    <property type="match status" value="1"/>
</dbReference>
<dbReference type="AlphaFoldDB" id="A0A6C1KCH2"/>
<evidence type="ECO:0000256" key="3">
    <source>
        <dbReference type="ARBA" id="ARBA00023125"/>
    </source>
</evidence>
<evidence type="ECO:0000259" key="6">
    <source>
        <dbReference type="SMART" id="SM00470"/>
    </source>
</evidence>
<dbReference type="GO" id="GO:0005694">
    <property type="term" value="C:chromosome"/>
    <property type="evidence" value="ECO:0007669"/>
    <property type="project" value="TreeGrafter"/>
</dbReference>
<evidence type="ECO:0000256" key="2">
    <source>
        <dbReference type="ARBA" id="ARBA00022829"/>
    </source>
</evidence>
<sequence length="306" mass="33066">MADEQRSRLGRGLAALIGEMGEPQAAPAARSGAGRGGPRRVPIEHVRPNPRNPRRTFLEEGLEDLTASIREKGIIQPIVVRQLNGSDSFEIVAGERRWRAAQRAALHEVPVVVLELSDREALEVAIIENVQRADLNPVEEAQGYESLMGEFDYNQNDLARIIGKSRSHIANTLRLLKLPAGVKTYLADGRLSAGHARALLACADPERMAKDVVEKGLTVRDVEALSKARTALTTAPAKGEAGQTGKGSKGGALEHKSADSRALEKRLSDALGLSVGIEGKGEAGELRIRYKSLDQLDEVCRRLGLD</sequence>
<dbReference type="OrthoDB" id="9802051at2"/>
<evidence type="ECO:0000256" key="1">
    <source>
        <dbReference type="ARBA" id="ARBA00006295"/>
    </source>
</evidence>
<dbReference type="Gene3D" id="1.10.10.2830">
    <property type="match status" value="1"/>
</dbReference>
<evidence type="ECO:0000256" key="4">
    <source>
        <dbReference type="ARBA" id="ARBA00025472"/>
    </source>
</evidence>
<dbReference type="SUPFAM" id="SSF110849">
    <property type="entry name" value="ParB/Sulfiredoxin"/>
    <property type="match status" value="1"/>
</dbReference>
<dbReference type="SMART" id="SM00470">
    <property type="entry name" value="ParB"/>
    <property type="match status" value="1"/>
</dbReference>
<feature type="region of interest" description="Disordered" evidence="5">
    <location>
        <begin position="20"/>
        <end position="54"/>
    </location>
</feature>
<dbReference type="GO" id="GO:0045881">
    <property type="term" value="P:positive regulation of sporulation resulting in formation of a cellular spore"/>
    <property type="evidence" value="ECO:0007669"/>
    <property type="project" value="TreeGrafter"/>
</dbReference>
<keyword evidence="2" id="KW-0159">Chromosome partition</keyword>
<evidence type="ECO:0000256" key="5">
    <source>
        <dbReference type="SAM" id="MobiDB-lite"/>
    </source>
</evidence>
<dbReference type="EMBL" id="VAUP01000035">
    <property type="protein sequence ID" value="TLX41880.1"/>
    <property type="molecule type" value="Genomic_DNA"/>
</dbReference>
<dbReference type="Pfam" id="PF17762">
    <property type="entry name" value="HTH_ParB"/>
    <property type="match status" value="1"/>
</dbReference>
<dbReference type="GO" id="GO:0003677">
    <property type="term" value="F:DNA binding"/>
    <property type="evidence" value="ECO:0007669"/>
    <property type="project" value="UniProtKB-KW"/>
</dbReference>
<dbReference type="InterPro" id="IPR057240">
    <property type="entry name" value="ParB_dimer_C"/>
</dbReference>
<dbReference type="FunFam" id="1.10.10.2830:FF:000001">
    <property type="entry name" value="Chromosome partitioning protein ParB"/>
    <property type="match status" value="1"/>
</dbReference>
<feature type="domain" description="ParB-like N-terminal" evidence="6">
    <location>
        <begin position="39"/>
        <end position="130"/>
    </location>
</feature>
<protein>
    <submittedName>
        <fullName evidence="7">ParB/RepB/Spo0J family partition protein</fullName>
    </submittedName>
</protein>
<dbReference type="InterPro" id="IPR050336">
    <property type="entry name" value="Chromosome_partition/occlusion"/>
</dbReference>
<dbReference type="PANTHER" id="PTHR33375">
    <property type="entry name" value="CHROMOSOME-PARTITIONING PROTEIN PARB-RELATED"/>
    <property type="match status" value="1"/>
</dbReference>
<keyword evidence="3" id="KW-0238">DNA-binding</keyword>
<dbReference type="InterPro" id="IPR003115">
    <property type="entry name" value="ParB_N"/>
</dbReference>
<dbReference type="GeneID" id="95775230"/>
<dbReference type="InterPro" id="IPR041468">
    <property type="entry name" value="HTH_ParB/Spo0J"/>
</dbReference>
<dbReference type="Pfam" id="PF23552">
    <property type="entry name" value="ParB_C"/>
    <property type="match status" value="1"/>
</dbReference>
<feature type="region of interest" description="Disordered" evidence="5">
    <location>
        <begin position="233"/>
        <end position="259"/>
    </location>
</feature>
<dbReference type="RefSeq" id="WP_138400744.1">
    <property type="nucleotide sequence ID" value="NZ_JBAFVI010000005.1"/>
</dbReference>
<dbReference type="Proteomes" id="UP000305131">
    <property type="component" value="Unassembled WGS sequence"/>
</dbReference>
<comment type="function">
    <text evidence="4">Involved in chromosome partition. Localize to both poles of the predivisional cell following completion of DNA replication. Binds to the DNA origin of replication.</text>
</comment>
<dbReference type="GO" id="GO:0007059">
    <property type="term" value="P:chromosome segregation"/>
    <property type="evidence" value="ECO:0007669"/>
    <property type="project" value="UniProtKB-KW"/>
</dbReference>
<dbReference type="PANTHER" id="PTHR33375:SF1">
    <property type="entry name" value="CHROMOSOME-PARTITIONING PROTEIN PARB-RELATED"/>
    <property type="match status" value="1"/>
</dbReference>
<evidence type="ECO:0000313" key="7">
    <source>
        <dbReference type="EMBL" id="TLX41880.1"/>
    </source>
</evidence>
<dbReference type="Pfam" id="PF02195">
    <property type="entry name" value="ParB_N"/>
    <property type="match status" value="1"/>
</dbReference>
<comment type="caution">
    <text evidence="7">The sequence shown here is derived from an EMBL/GenBank/DDBJ whole genome shotgun (WGS) entry which is preliminary data.</text>
</comment>
<dbReference type="FunFam" id="3.90.1530.30:FF:000001">
    <property type="entry name" value="Chromosome partitioning protein ParB"/>
    <property type="match status" value="1"/>
</dbReference>
<dbReference type="Gene3D" id="3.90.1530.30">
    <property type="match status" value="1"/>
</dbReference>
<organism evidence="7 8">
    <name type="scientific">Xanthobacter autotrophicus</name>
    <dbReference type="NCBI Taxonomy" id="280"/>
    <lineage>
        <taxon>Bacteria</taxon>
        <taxon>Pseudomonadati</taxon>
        <taxon>Pseudomonadota</taxon>
        <taxon>Alphaproteobacteria</taxon>
        <taxon>Hyphomicrobiales</taxon>
        <taxon>Xanthobacteraceae</taxon>
        <taxon>Xanthobacter</taxon>
    </lineage>
</organism>
<evidence type="ECO:0000313" key="8">
    <source>
        <dbReference type="Proteomes" id="UP000305131"/>
    </source>
</evidence>
<name>A0A6C1KCH2_XANAU</name>
<comment type="similarity">
    <text evidence="1">Belongs to the ParB family.</text>
</comment>
<dbReference type="InterPro" id="IPR036086">
    <property type="entry name" value="ParB/Sulfiredoxin_sf"/>
</dbReference>
<dbReference type="InterPro" id="IPR004437">
    <property type="entry name" value="ParB/RepB/Spo0J"/>
</dbReference>
<proteinExistence type="inferred from homology"/>